<keyword evidence="1" id="KW-0732">Signal</keyword>
<evidence type="ECO:0000256" key="1">
    <source>
        <dbReference type="SAM" id="SignalP"/>
    </source>
</evidence>
<feature type="signal peptide" evidence="1">
    <location>
        <begin position="1"/>
        <end position="21"/>
    </location>
</feature>
<organism evidence="2">
    <name type="scientific">Culex pipiens</name>
    <name type="common">House mosquito</name>
    <dbReference type="NCBI Taxonomy" id="7175"/>
    <lineage>
        <taxon>Eukaryota</taxon>
        <taxon>Metazoa</taxon>
        <taxon>Ecdysozoa</taxon>
        <taxon>Arthropoda</taxon>
        <taxon>Hexapoda</taxon>
        <taxon>Insecta</taxon>
        <taxon>Pterygota</taxon>
        <taxon>Neoptera</taxon>
        <taxon>Endopterygota</taxon>
        <taxon>Diptera</taxon>
        <taxon>Nematocera</taxon>
        <taxon>Culicoidea</taxon>
        <taxon>Culicidae</taxon>
        <taxon>Culicinae</taxon>
        <taxon>Culicini</taxon>
        <taxon>Culex</taxon>
        <taxon>Culex</taxon>
    </lineage>
</organism>
<reference evidence="2" key="1">
    <citation type="submission" date="2021-05" db="EMBL/GenBank/DDBJ databases">
        <authorList>
            <person name="Alioto T."/>
            <person name="Alioto T."/>
            <person name="Gomez Garrido J."/>
        </authorList>
    </citation>
    <scope>NUCLEOTIDE SEQUENCE</scope>
</reference>
<dbReference type="EMBL" id="HBUE01102089">
    <property type="protein sequence ID" value="CAG6485865.1"/>
    <property type="molecule type" value="Transcribed_RNA"/>
</dbReference>
<name>A0A8D8FWN7_CULPI</name>
<protein>
    <submittedName>
        <fullName evidence="2">(northern house mosquito) hypothetical protein</fullName>
    </submittedName>
</protein>
<accession>A0A8D8FWN7</accession>
<sequence>MHETFFRRLLIWALVQVLCRGRVELGLRPTPPQTYQNLKSSPGIRRYLERPENLHQKKGDVAIQCLFKSTNKKVTHLHGRHLHTCTHKHTQREKSSLCTLV</sequence>
<evidence type="ECO:0000313" key="2">
    <source>
        <dbReference type="EMBL" id="CAG6485865.1"/>
    </source>
</evidence>
<dbReference type="AlphaFoldDB" id="A0A8D8FWN7"/>
<feature type="chain" id="PRO_5034110284" evidence="1">
    <location>
        <begin position="22"/>
        <end position="101"/>
    </location>
</feature>
<proteinExistence type="predicted"/>